<name>H1XNG8_CALAY</name>
<keyword evidence="1" id="KW-0472">Membrane</keyword>
<proteinExistence type="predicted"/>
<feature type="transmembrane region" description="Helical" evidence="1">
    <location>
        <begin position="26"/>
        <end position="44"/>
    </location>
</feature>
<dbReference type="RefSeq" id="WP_006929393.1">
    <property type="nucleotide sequence ID" value="NZ_CM001402.1"/>
</dbReference>
<dbReference type="AlphaFoldDB" id="H1XNG8"/>
<dbReference type="Proteomes" id="UP000004671">
    <property type="component" value="Chromosome"/>
</dbReference>
<evidence type="ECO:0000313" key="2">
    <source>
        <dbReference type="EMBL" id="APF18101.1"/>
    </source>
</evidence>
<accession>H1XNG8</accession>
<keyword evidence="1" id="KW-1133">Transmembrane helix</keyword>
<gene>
    <name evidence="2" type="ORF">Cabys_1352</name>
    <name evidence="3" type="ORF">Calab_2529</name>
</gene>
<reference evidence="2 5" key="2">
    <citation type="submission" date="2016-11" db="EMBL/GenBank/DDBJ databases">
        <title>Genomic analysis of Caldithrix abyssi and proposal of a novel bacterial phylum Caldithrichaeota.</title>
        <authorList>
            <person name="Kublanov I."/>
            <person name="Sigalova O."/>
            <person name="Gavrilov S."/>
            <person name="Lebedinsky A."/>
            <person name="Ivanova N."/>
            <person name="Daum C."/>
            <person name="Reddy T."/>
            <person name="Klenk H.P."/>
            <person name="Goker M."/>
            <person name="Reva O."/>
            <person name="Miroshnichenko M."/>
            <person name="Kyprides N."/>
            <person name="Woyke T."/>
            <person name="Gelfand M."/>
        </authorList>
    </citation>
    <scope>NUCLEOTIDE SEQUENCE [LARGE SCALE GENOMIC DNA]</scope>
    <source>
        <strain evidence="2 5">LF13</strain>
    </source>
</reference>
<dbReference type="Proteomes" id="UP000183868">
    <property type="component" value="Chromosome"/>
</dbReference>
<evidence type="ECO:0000313" key="3">
    <source>
        <dbReference type="EMBL" id="EHO42139.1"/>
    </source>
</evidence>
<organism evidence="3 4">
    <name type="scientific">Caldithrix abyssi DSM 13497</name>
    <dbReference type="NCBI Taxonomy" id="880073"/>
    <lineage>
        <taxon>Bacteria</taxon>
        <taxon>Pseudomonadati</taxon>
        <taxon>Calditrichota</taxon>
        <taxon>Calditrichia</taxon>
        <taxon>Calditrichales</taxon>
        <taxon>Calditrichaceae</taxon>
        <taxon>Caldithrix</taxon>
    </lineage>
</organism>
<dbReference type="KEGG" id="caby:Cabys_1352"/>
<protein>
    <submittedName>
        <fullName evidence="3">Uncharacterized protein</fullName>
    </submittedName>
</protein>
<evidence type="ECO:0000313" key="5">
    <source>
        <dbReference type="Proteomes" id="UP000183868"/>
    </source>
</evidence>
<dbReference type="PaxDb" id="880073-Calab_2529"/>
<sequence>MLMRFLNNDLLNNSLERFFNARFTHAQLPVVYLVLFIVLSVYALEKTLAAIGSLWPKTN</sequence>
<reference evidence="3 4" key="1">
    <citation type="submission" date="2011-09" db="EMBL/GenBank/DDBJ databases">
        <title>The permanent draft genome of Caldithrix abyssi DSM 13497.</title>
        <authorList>
            <consortium name="US DOE Joint Genome Institute (JGI-PGF)"/>
            <person name="Lucas S."/>
            <person name="Han J."/>
            <person name="Lapidus A."/>
            <person name="Bruce D."/>
            <person name="Goodwin L."/>
            <person name="Pitluck S."/>
            <person name="Peters L."/>
            <person name="Kyrpides N."/>
            <person name="Mavromatis K."/>
            <person name="Ivanova N."/>
            <person name="Mikhailova N."/>
            <person name="Chertkov O."/>
            <person name="Detter J.C."/>
            <person name="Tapia R."/>
            <person name="Han C."/>
            <person name="Land M."/>
            <person name="Hauser L."/>
            <person name="Markowitz V."/>
            <person name="Cheng J.-F."/>
            <person name="Hugenholtz P."/>
            <person name="Woyke T."/>
            <person name="Wu D."/>
            <person name="Spring S."/>
            <person name="Brambilla E."/>
            <person name="Klenk H.-P."/>
            <person name="Eisen J.A."/>
        </authorList>
    </citation>
    <scope>NUCLEOTIDE SEQUENCE [LARGE SCALE GENOMIC DNA]</scope>
    <source>
        <strain evidence="3 4">DSM 13497</strain>
    </source>
</reference>
<evidence type="ECO:0000256" key="1">
    <source>
        <dbReference type="SAM" id="Phobius"/>
    </source>
</evidence>
<dbReference type="InParanoid" id="H1XNG8"/>
<dbReference type="HOGENOM" id="CLU_2951535_0_0_0"/>
<dbReference type="EMBL" id="CM001402">
    <property type="protein sequence ID" value="EHO42139.1"/>
    <property type="molecule type" value="Genomic_DNA"/>
</dbReference>
<dbReference type="STRING" id="880073.Cabys_1352"/>
<keyword evidence="1" id="KW-0812">Transmembrane</keyword>
<keyword evidence="4" id="KW-1185">Reference proteome</keyword>
<dbReference type="EMBL" id="CP018099">
    <property type="protein sequence ID" value="APF18101.1"/>
    <property type="molecule type" value="Genomic_DNA"/>
</dbReference>
<evidence type="ECO:0000313" key="4">
    <source>
        <dbReference type="Proteomes" id="UP000004671"/>
    </source>
</evidence>